<name>A0A1X7VN98_AMPQE</name>
<feature type="compositionally biased region" description="Low complexity" evidence="1">
    <location>
        <begin position="777"/>
        <end position="787"/>
    </location>
</feature>
<dbReference type="STRING" id="400682.A0A1X7VN98"/>
<dbReference type="EnsemblMetazoa" id="XM_011410077.2">
    <property type="protein sequence ID" value="XP_011408379.2"/>
    <property type="gene ID" value="LOC105315422"/>
</dbReference>
<dbReference type="Pfam" id="PF03568">
    <property type="entry name" value="Separin_C"/>
    <property type="match status" value="1"/>
</dbReference>
<dbReference type="Proteomes" id="UP000007879">
    <property type="component" value="Unassembled WGS sequence"/>
</dbReference>
<feature type="region of interest" description="Disordered" evidence="1">
    <location>
        <begin position="596"/>
        <end position="615"/>
    </location>
</feature>
<gene>
    <name evidence="2" type="primary">105315422</name>
</gene>
<dbReference type="Pfam" id="PF25439">
    <property type="entry name" value="TPR_CFAP46_N"/>
    <property type="match status" value="1"/>
</dbReference>
<dbReference type="PANTHER" id="PTHR15977">
    <property type="entry name" value="CILIA- AND FLAGELLA-ASSOCIATED PROTEIN 46"/>
    <property type="match status" value="1"/>
</dbReference>
<reference evidence="2" key="2">
    <citation type="submission" date="2017-05" db="UniProtKB">
        <authorList>
            <consortium name="EnsemblMetazoa"/>
        </authorList>
    </citation>
    <scope>IDENTIFICATION</scope>
</reference>
<evidence type="ECO:0000313" key="2">
    <source>
        <dbReference type="EnsemblMetazoa" id="Aqu2.1.41876_001"/>
    </source>
</evidence>
<dbReference type="eggNOG" id="ENOG502QS2Z">
    <property type="taxonomic scope" value="Eukaryota"/>
</dbReference>
<dbReference type="OrthoDB" id="68437at2759"/>
<accession>A0A1X7VN98</accession>
<sequence>MAAQSYEEMFSYLRETFSPENRKPMVETNVPQLVLFAEHILKDDNVDLAMECIDFYFSLNPPANQFLIRAHVCRGMCLSRREGREQESLRCFSKAVGLAKKSPCYHFMVYNISVCLWKVIRGGGAMGISSPQVYTATLQTVVKALDECNNDDYKWRLTLLLCLAHSQLPHQLEEAGKTSLTILKLVRVHLPSLLFQTYKQLVTWGLISEGKDKDIKAYPELSVLVRIWKIKSSAQSTVPDYESRLSKLLLTITKGDSPGKKPSPPVSREALDPVLLELGETCLQYNCLSVAEQCLKMIHVTTKNKDLCLRKKLLEAQLSLSSTSSDLYCPSNVQTRSEAIKAYELVLNELISIEPVNGSLIEETCVQLWNFCLPLLQPSLRSSLLKPLTMLSTALEKIESLLRGLRVMVHVELIKINTDSDDIKTSMKHIDSAKLLDIEGYYTEHLQWLQHRLKLRSDIHSVPSDPLDQAIQKLEQLKSCDLVGYSSCEPILVSIGDLLTGGSFSTLLNTALTTDKYEKAKFFKDNVSIDTEDHETDKTRCWLWSELATLSRKIGLWDICHFSSLYCLKYDDQRWKYTPTHQVPVKKSKESRKKLTISSSISSSTPEHVVPSSDSLLSLPYSTPSPVSKQKELLLMIGQIYCIHGEVLVNTLQNEGLGLGETPTNAEPETTDEWEAYINWISSLKNDAHNSFLRGAEIGSIVQENWLTYNSGVYLWNYHKNHLSKGTKSAAIDLVNVFKKLFQLLEGNQDAVTLACHIGTVLVNGLVAKWLPQPTPRTGRTGSSMSKRGGGGRGSSRGKKKDVVGSVDADASNDLKEAIAVCDSLFPLINKDVHISVYCPLLKAWVQAKFMYQSVIPATALVPFDIESTKSNCQAIVGVEMYRLMSQYSFYEFPNPPSFDDVEKYITQSAWSDPSLPTELFTELSLSASVYQYPDVVRSCCQKALQLDGNKLLLSTASCLLGQFTNNDPLAALEYYRKSSRFAAEVSSYEKVIHAIRSSWNTCLSLILQEKTRGPLMEPYKDMLADVMKLAGRRVETAVPMSESDIKLVSDVYLVIFQVYTDRNAWAEGLETLESALRVSPKSFHQILMKFKILFKSRLGGAVDGEMLRYQEELGAESEEDLSGLWFEIGLNSKGEKQKECYEKAIELFKEDGDMMLKLQYIMELSRWLYHNGYQYKDILSQLSIGIELCPTNSIQGLDTLLQLYVMSSQCGSGDQLGYCLKATACVLKMMKEIASYQKMEEWSNINLSDDMISHISKGTKDDIPSINTILRPLLTVHYLNVLLETLLFHSLHLLTFPVLQLLILISRHIIGSQTLHQLYSLKMNTICQDLRMTPSPSIDFSLNSNDIVECRCDSLSVEKFVSDCISDRVCVWEVLTKMAFIMLEQGLYQNARELLSEAKAACELTGDSSTLAQVLLGEAKLLVFERNYDGAIEKLMEGQALSSIYSVWLELIDSFWEILLREGEEDEDSLRLILNKAMSVAESVLREEPLKIITSLLQMRLEALKEKRNMDNIQSNVNTLIECGCVGTAIECLLLLSRRRFRRRGKKERGDNVMESLSLARQTVQILQDWHKEVVSLTSPNTGVILPTQQKMIEAQIILAELLLSVVMETAERKNKYKVSTLQKSSIEKLIDNFVHVPSPLSEEEELWEETIRLATSEGLSLLIDTYTQCDQYYQVKCLSLVGLFLAEVSNEVCPDVLESWLTSLPPNALGKEKSNLMSSLSLVMRQEEATDANKKESVSLIRLSWAGECLISTIIKGLKTQKLDIVQHSALKLVELYGLFDPGLASAYLALYQSCSVSLSLSHLLEKCLPYPEQCQLSTLLRQLHVLPKHLPSYSVTLKTLQQNYESWRRLAVSETHLELLKSFHCDTRFIILHHSPDCKYLYSSYMIPPQPPPPAPKRGQAPVEYEPLISAIGRSTVSSNDLSSLKQLLKEYKTDVARSRRCNINLEESLQMQFEGIMAALEAYISQSVAHLMPAIEKDNSKELTLVLLVDSHLAHFPIEALSFFNKMNIKALSRDFSLQMLHNRLKGIVAEQEAPEDDKKKPNVEKYQLQPLSYMGNIANFRYIIDPRNDLDQSGETAQNVKSIISEYVKLTGKWTGVYGMDHALSHGEWSPVFLNASGLLLLSSEKILNHYPPSLLSPLNLTGIGFVAIVDQLSSTASFQIQSKLDSEKSSSVKELEEPDVLVKLLSIAGSNCIYCHQWKEGAQKGIDRFKTLLKDVLSKPIMTGQIHLHCNALSNENMAESAGTEELGATMDSTGYNSFNGVVYGLPNITFIAEMNP</sequence>
<reference evidence="3" key="1">
    <citation type="journal article" date="2010" name="Nature">
        <title>The Amphimedon queenslandica genome and the evolution of animal complexity.</title>
        <authorList>
            <person name="Srivastava M."/>
            <person name="Simakov O."/>
            <person name="Chapman J."/>
            <person name="Fahey B."/>
            <person name="Gauthier M.E."/>
            <person name="Mitros T."/>
            <person name="Richards G.S."/>
            <person name="Conaco C."/>
            <person name="Dacre M."/>
            <person name="Hellsten U."/>
            <person name="Larroux C."/>
            <person name="Putnam N.H."/>
            <person name="Stanke M."/>
            <person name="Adamska M."/>
            <person name="Darling A."/>
            <person name="Degnan S.M."/>
            <person name="Oakley T.H."/>
            <person name="Plachetzki D.C."/>
            <person name="Zhai Y."/>
            <person name="Adamski M."/>
            <person name="Calcino A."/>
            <person name="Cummins S.F."/>
            <person name="Goodstein D.M."/>
            <person name="Harris C."/>
            <person name="Jackson D.J."/>
            <person name="Leys S.P."/>
            <person name="Shu S."/>
            <person name="Woodcroft B.J."/>
            <person name="Vervoort M."/>
            <person name="Kosik K.S."/>
            <person name="Manning G."/>
            <person name="Degnan B.M."/>
            <person name="Rokhsar D.S."/>
        </authorList>
    </citation>
    <scope>NUCLEOTIDE SEQUENCE [LARGE SCALE GENOMIC DNA]</scope>
</reference>
<feature type="compositionally biased region" description="Low complexity" evidence="1">
    <location>
        <begin position="597"/>
        <end position="615"/>
    </location>
</feature>
<proteinExistence type="predicted"/>
<dbReference type="EnsemblMetazoa" id="Aqu2.1.41876_001">
    <property type="protein sequence ID" value="Aqu2.1.41876_001"/>
    <property type="gene ID" value="Aqu2.1.41876"/>
</dbReference>
<dbReference type="KEGG" id="aqu:105315422"/>
<dbReference type="InterPro" id="IPR057466">
    <property type="entry name" value="CFAP46_TPR"/>
</dbReference>
<evidence type="ECO:0000313" key="3">
    <source>
        <dbReference type="Proteomes" id="UP000007879"/>
    </source>
</evidence>
<dbReference type="GO" id="GO:0035082">
    <property type="term" value="P:axoneme assembly"/>
    <property type="evidence" value="ECO:0007669"/>
    <property type="project" value="InterPro"/>
</dbReference>
<organism evidence="2">
    <name type="scientific">Amphimedon queenslandica</name>
    <name type="common">Sponge</name>
    <dbReference type="NCBI Taxonomy" id="400682"/>
    <lineage>
        <taxon>Eukaryota</taxon>
        <taxon>Metazoa</taxon>
        <taxon>Porifera</taxon>
        <taxon>Demospongiae</taxon>
        <taxon>Heteroscleromorpha</taxon>
        <taxon>Haplosclerida</taxon>
        <taxon>Niphatidae</taxon>
        <taxon>Amphimedon</taxon>
    </lineage>
</organism>
<dbReference type="PANTHER" id="PTHR15977:SF15">
    <property type="entry name" value="CILIA- AND FLAGELLA-ASSOCIATED PROTEIN 46"/>
    <property type="match status" value="1"/>
</dbReference>
<dbReference type="InterPro" id="IPR039586">
    <property type="entry name" value="CFAP46"/>
</dbReference>
<protein>
    <submittedName>
        <fullName evidence="2">Uncharacterized protein</fullName>
    </submittedName>
</protein>
<feature type="region of interest" description="Disordered" evidence="1">
    <location>
        <begin position="773"/>
        <end position="804"/>
    </location>
</feature>
<dbReference type="InParanoid" id="A0A1X7VN98"/>
<keyword evidence="3" id="KW-1185">Reference proteome</keyword>
<dbReference type="GO" id="GO:0060294">
    <property type="term" value="P:cilium movement involved in cell motility"/>
    <property type="evidence" value="ECO:0007669"/>
    <property type="project" value="InterPro"/>
</dbReference>
<evidence type="ECO:0000256" key="1">
    <source>
        <dbReference type="SAM" id="MobiDB-lite"/>
    </source>
</evidence>